<evidence type="ECO:0000313" key="3">
    <source>
        <dbReference type="Proteomes" id="UP000246073"/>
    </source>
</evidence>
<organism evidence="2 3">
    <name type="scientific">Ochrobactrum soli</name>
    <dbReference type="NCBI Taxonomy" id="2448455"/>
    <lineage>
        <taxon>Bacteria</taxon>
        <taxon>Pseudomonadati</taxon>
        <taxon>Pseudomonadota</taxon>
        <taxon>Alphaproteobacteria</taxon>
        <taxon>Hyphomicrobiales</taxon>
        <taxon>Brucellaceae</taxon>
        <taxon>Brucella/Ochrobactrum group</taxon>
        <taxon>Ochrobactrum</taxon>
    </lineage>
</organism>
<sequence length="268" mass="29200">MTTQFSTSEMRVMRFLKTGACEIQDSVRDSHMLLVGEPGTIAVARDEVAAMCGKGLLRMDGQKLALSGKGRGSAKSAKAAPPEPVYGEGRVTAPIELASGEKVEVNLAESPLAMLYRRKGPDGNAFISENEFHAGERLRADFTRGSLMPSITSRWDISVGGGGRGGAGGMAELTDIALASRMRVERALEAVGPELNHVLVDVCCFLKGLERVERECQWPVRSAKVMLKAGLAMLHRHYNPPRESDRRRGVVLHWGADDYRPAARPQMR</sequence>
<accession>A0A2P9HL59</accession>
<dbReference type="AlphaFoldDB" id="A0A2P9HL59"/>
<dbReference type="InterPro" id="IPR045599">
    <property type="entry name" value="DUF6456"/>
</dbReference>
<gene>
    <name evidence="2" type="ORF">OHAE_695</name>
</gene>
<dbReference type="Pfam" id="PF20057">
    <property type="entry name" value="DUF6456"/>
    <property type="match status" value="1"/>
</dbReference>
<dbReference type="Proteomes" id="UP000246073">
    <property type="component" value="Unassembled WGS sequence"/>
</dbReference>
<dbReference type="EMBL" id="OOFM01000005">
    <property type="protein sequence ID" value="SPL64828.1"/>
    <property type="molecule type" value="Genomic_DNA"/>
</dbReference>
<evidence type="ECO:0000313" key="2">
    <source>
        <dbReference type="EMBL" id="SPL64828.1"/>
    </source>
</evidence>
<dbReference type="RefSeq" id="WP_109368586.1">
    <property type="nucleotide sequence ID" value="NZ_OOFM01000005.1"/>
</dbReference>
<reference evidence="3" key="1">
    <citation type="submission" date="2017-12" db="EMBL/GenBank/DDBJ databases">
        <authorList>
            <person name="Diaz M."/>
        </authorList>
    </citation>
    <scope>NUCLEOTIDE SEQUENCE [LARGE SCALE GENOMIC DNA]</scope>
    <source>
        <strain evidence="3">FI11154</strain>
    </source>
</reference>
<feature type="domain" description="DUF6456" evidence="1">
    <location>
        <begin position="104"/>
        <end position="239"/>
    </location>
</feature>
<evidence type="ECO:0000259" key="1">
    <source>
        <dbReference type="Pfam" id="PF20057"/>
    </source>
</evidence>
<protein>
    <recommendedName>
        <fullName evidence="1">DUF6456 domain-containing protein</fullName>
    </recommendedName>
</protein>
<proteinExistence type="predicted"/>
<name>A0A2P9HL59_9HYPH</name>